<sequence>MRLGRRLSSGVAEDPPAPVPAEPRTPAPVVGTAEPVAEPAEARTPDPIGTGG</sequence>
<organism evidence="2 3">
    <name type="scientific">Actinomycetospora corticicola</name>
    <dbReference type="NCBI Taxonomy" id="663602"/>
    <lineage>
        <taxon>Bacteria</taxon>
        <taxon>Bacillati</taxon>
        <taxon>Actinomycetota</taxon>
        <taxon>Actinomycetes</taxon>
        <taxon>Pseudonocardiales</taxon>
        <taxon>Pseudonocardiaceae</taxon>
        <taxon>Actinomycetospora</taxon>
    </lineage>
</organism>
<keyword evidence="3" id="KW-1185">Reference proteome</keyword>
<evidence type="ECO:0000313" key="3">
    <source>
        <dbReference type="Proteomes" id="UP000535890"/>
    </source>
</evidence>
<dbReference type="AlphaFoldDB" id="A0A7Y9J3Y9"/>
<dbReference type="EMBL" id="JACCBN010000001">
    <property type="protein sequence ID" value="NYD34341.1"/>
    <property type="molecule type" value="Genomic_DNA"/>
</dbReference>
<dbReference type="Proteomes" id="UP000535890">
    <property type="component" value="Unassembled WGS sequence"/>
</dbReference>
<feature type="compositionally biased region" description="Pro residues" evidence="1">
    <location>
        <begin position="15"/>
        <end position="26"/>
    </location>
</feature>
<name>A0A7Y9J3Y9_9PSEU</name>
<gene>
    <name evidence="2" type="ORF">BJ983_000443</name>
</gene>
<feature type="region of interest" description="Disordered" evidence="1">
    <location>
        <begin position="1"/>
        <end position="52"/>
    </location>
</feature>
<protein>
    <submittedName>
        <fullName evidence="2">Uncharacterized protein</fullName>
    </submittedName>
</protein>
<evidence type="ECO:0000313" key="2">
    <source>
        <dbReference type="EMBL" id="NYD34341.1"/>
    </source>
</evidence>
<accession>A0A7Y9J3Y9</accession>
<comment type="caution">
    <text evidence="2">The sequence shown here is derived from an EMBL/GenBank/DDBJ whole genome shotgun (WGS) entry which is preliminary data.</text>
</comment>
<reference evidence="2 3" key="1">
    <citation type="submission" date="2020-07" db="EMBL/GenBank/DDBJ databases">
        <title>Sequencing the genomes of 1000 actinobacteria strains.</title>
        <authorList>
            <person name="Klenk H.-P."/>
        </authorList>
    </citation>
    <scope>NUCLEOTIDE SEQUENCE [LARGE SCALE GENOMIC DNA]</scope>
    <source>
        <strain evidence="2 3">DSM 45772</strain>
    </source>
</reference>
<proteinExistence type="predicted"/>
<dbReference type="RefSeq" id="WP_179792301.1">
    <property type="nucleotide sequence ID" value="NZ_BAABHP010000030.1"/>
</dbReference>
<evidence type="ECO:0000256" key="1">
    <source>
        <dbReference type="SAM" id="MobiDB-lite"/>
    </source>
</evidence>